<proteinExistence type="predicted"/>
<dbReference type="Gene3D" id="1.20.1280.50">
    <property type="match status" value="1"/>
</dbReference>
<protein>
    <recommendedName>
        <fullName evidence="2">F-box domain-containing protein</fullName>
    </recommendedName>
</protein>
<dbReference type="AlphaFoldDB" id="A0A9P7YVL5"/>
<dbReference type="Gene3D" id="6.10.140.2040">
    <property type="match status" value="1"/>
</dbReference>
<accession>A0A9P7YVL5</accession>
<dbReference type="SMART" id="SM00707">
    <property type="entry name" value="RPEL"/>
    <property type="match status" value="2"/>
</dbReference>
<dbReference type="PROSITE" id="PS50181">
    <property type="entry name" value="FBOX"/>
    <property type="match status" value="1"/>
</dbReference>
<dbReference type="OrthoDB" id="3219396at2759"/>
<dbReference type="InterPro" id="IPR004018">
    <property type="entry name" value="RPEL_repeat"/>
</dbReference>
<comment type="caution">
    <text evidence="3">The sequence shown here is derived from an EMBL/GenBank/DDBJ whole genome shotgun (WGS) entry which is preliminary data.</text>
</comment>
<reference evidence="3" key="1">
    <citation type="journal article" date="2021" name="IMA Fungus">
        <title>Genomic characterization of three marine fungi, including Emericellopsis atlantica sp. nov. with signatures of a generalist lifestyle and marine biomass degradation.</title>
        <authorList>
            <person name="Hagestad O.C."/>
            <person name="Hou L."/>
            <person name="Andersen J.H."/>
            <person name="Hansen E.H."/>
            <person name="Altermark B."/>
            <person name="Li C."/>
            <person name="Kuhnert E."/>
            <person name="Cox R.J."/>
            <person name="Crous P.W."/>
            <person name="Spatafora J.W."/>
            <person name="Lail K."/>
            <person name="Amirebrahimi M."/>
            <person name="Lipzen A."/>
            <person name="Pangilinan J."/>
            <person name="Andreopoulos W."/>
            <person name="Hayes R.D."/>
            <person name="Ng V."/>
            <person name="Grigoriev I.V."/>
            <person name="Jackson S.A."/>
            <person name="Sutton T.D.S."/>
            <person name="Dobson A.D.W."/>
            <person name="Rama T."/>
        </authorList>
    </citation>
    <scope>NUCLEOTIDE SEQUENCE</scope>
    <source>
        <strain evidence="3">TRa3180A</strain>
    </source>
</reference>
<sequence>MAESLANLPTELLLQILSNLDIPDLLALSRTSHELRTLTFDPILHLARLRYASLSLNAYIPIRPPLTYLLLRRIYVTRTTLAARQLGRNLVRIQLSRRLDPARRLSREALVARGVLPRECLGDGSPALLEVRKRLGWDMLRVQLGRKLKQRPSAETLVRQGVLPEECFSGRVAPALIGVKKRVERERVKDILRGWVDGWRKRGGERQVEQKMDVRRLAIRFTAKEMEELRGGSRKLREEPTRAKVLGLRRFWEKVGRDGN</sequence>
<dbReference type="InterPro" id="IPR036047">
    <property type="entry name" value="F-box-like_dom_sf"/>
</dbReference>
<keyword evidence="1" id="KW-0677">Repeat</keyword>
<organism evidence="3 4">
    <name type="scientific">Calycina marina</name>
    <dbReference type="NCBI Taxonomy" id="1763456"/>
    <lineage>
        <taxon>Eukaryota</taxon>
        <taxon>Fungi</taxon>
        <taxon>Dikarya</taxon>
        <taxon>Ascomycota</taxon>
        <taxon>Pezizomycotina</taxon>
        <taxon>Leotiomycetes</taxon>
        <taxon>Helotiales</taxon>
        <taxon>Pezizellaceae</taxon>
        <taxon>Calycina</taxon>
    </lineage>
</organism>
<evidence type="ECO:0000256" key="1">
    <source>
        <dbReference type="ARBA" id="ARBA00022737"/>
    </source>
</evidence>
<dbReference type="Pfam" id="PF02755">
    <property type="entry name" value="RPEL"/>
    <property type="match status" value="1"/>
</dbReference>
<evidence type="ECO:0000313" key="4">
    <source>
        <dbReference type="Proteomes" id="UP000887226"/>
    </source>
</evidence>
<feature type="domain" description="F-box" evidence="2">
    <location>
        <begin position="2"/>
        <end position="54"/>
    </location>
</feature>
<dbReference type="Proteomes" id="UP000887226">
    <property type="component" value="Unassembled WGS sequence"/>
</dbReference>
<dbReference type="SMART" id="SM00256">
    <property type="entry name" value="FBOX"/>
    <property type="match status" value="1"/>
</dbReference>
<dbReference type="SUPFAM" id="SSF81383">
    <property type="entry name" value="F-box domain"/>
    <property type="match status" value="1"/>
</dbReference>
<dbReference type="Pfam" id="PF12937">
    <property type="entry name" value="F-box-like"/>
    <property type="match status" value="1"/>
</dbReference>
<name>A0A9P7YVL5_9HELO</name>
<dbReference type="EMBL" id="MU254538">
    <property type="protein sequence ID" value="KAG9240212.1"/>
    <property type="molecule type" value="Genomic_DNA"/>
</dbReference>
<evidence type="ECO:0000313" key="3">
    <source>
        <dbReference type="EMBL" id="KAG9240212.1"/>
    </source>
</evidence>
<gene>
    <name evidence="3" type="ORF">BJ878DRAFT_311684</name>
</gene>
<keyword evidence="4" id="KW-1185">Reference proteome</keyword>
<dbReference type="InterPro" id="IPR001810">
    <property type="entry name" value="F-box_dom"/>
</dbReference>
<evidence type="ECO:0000259" key="2">
    <source>
        <dbReference type="PROSITE" id="PS50181"/>
    </source>
</evidence>